<keyword evidence="2" id="KW-1185">Reference proteome</keyword>
<gene>
    <name evidence="1" type="ORF">ANN_19100</name>
</gene>
<name>A0ABQ8S8W9_PERAM</name>
<proteinExistence type="predicted"/>
<protein>
    <submittedName>
        <fullName evidence="1">Uncharacterized protein</fullName>
    </submittedName>
</protein>
<comment type="caution">
    <text evidence="1">The sequence shown here is derived from an EMBL/GenBank/DDBJ whole genome shotgun (WGS) entry which is preliminary data.</text>
</comment>
<evidence type="ECO:0000313" key="2">
    <source>
        <dbReference type="Proteomes" id="UP001148838"/>
    </source>
</evidence>
<evidence type="ECO:0000313" key="1">
    <source>
        <dbReference type="EMBL" id="KAJ4430512.1"/>
    </source>
</evidence>
<sequence>MKIQTESKDAKMKGLTNETAEALLLTVKSIVECVTFLLQNGFFYVLNRRFSGDPVEAVFSAVRMGGGSNDITDARTAACAMKRMLKCGIMISSKSANVTSRNQNYCDESLPSTISSAESADDNILPDYVTILLDKIREPELRFS</sequence>
<dbReference type="EMBL" id="JAJSOF020000031">
    <property type="protein sequence ID" value="KAJ4430512.1"/>
    <property type="molecule type" value="Genomic_DNA"/>
</dbReference>
<dbReference type="Proteomes" id="UP001148838">
    <property type="component" value="Unassembled WGS sequence"/>
</dbReference>
<reference evidence="1 2" key="1">
    <citation type="journal article" date="2022" name="Allergy">
        <title>Genome assembly and annotation of Periplaneta americana reveal a comprehensive cockroach allergen profile.</title>
        <authorList>
            <person name="Wang L."/>
            <person name="Xiong Q."/>
            <person name="Saelim N."/>
            <person name="Wang L."/>
            <person name="Nong W."/>
            <person name="Wan A.T."/>
            <person name="Shi M."/>
            <person name="Liu X."/>
            <person name="Cao Q."/>
            <person name="Hui J.H.L."/>
            <person name="Sookrung N."/>
            <person name="Leung T.F."/>
            <person name="Tungtrongchitr A."/>
            <person name="Tsui S.K.W."/>
        </authorList>
    </citation>
    <scope>NUCLEOTIDE SEQUENCE [LARGE SCALE GENOMIC DNA]</scope>
    <source>
        <strain evidence="1">PWHHKU_190912</strain>
    </source>
</reference>
<accession>A0ABQ8S8W9</accession>
<organism evidence="1 2">
    <name type="scientific">Periplaneta americana</name>
    <name type="common">American cockroach</name>
    <name type="synonym">Blatta americana</name>
    <dbReference type="NCBI Taxonomy" id="6978"/>
    <lineage>
        <taxon>Eukaryota</taxon>
        <taxon>Metazoa</taxon>
        <taxon>Ecdysozoa</taxon>
        <taxon>Arthropoda</taxon>
        <taxon>Hexapoda</taxon>
        <taxon>Insecta</taxon>
        <taxon>Pterygota</taxon>
        <taxon>Neoptera</taxon>
        <taxon>Polyneoptera</taxon>
        <taxon>Dictyoptera</taxon>
        <taxon>Blattodea</taxon>
        <taxon>Blattoidea</taxon>
        <taxon>Blattidae</taxon>
        <taxon>Blattinae</taxon>
        <taxon>Periplaneta</taxon>
    </lineage>
</organism>